<sequence length="107" mass="12332">MISRHRIYYNLELTAEGGFFPHNGRESIDPQNWIDRTLARVVCSEHQSTTGWFSRGTTERATTRSTGRYQQSASRLRSTPARPVERKDRITVCSPRTGESSRRDTFP</sequence>
<comment type="caution">
    <text evidence="2">The sequence shown here is derived from an EMBL/GenBank/DDBJ whole genome shotgun (WGS) entry which is preliminary data.</text>
</comment>
<feature type="compositionally biased region" description="Polar residues" evidence="1">
    <location>
        <begin position="63"/>
        <end position="77"/>
    </location>
</feature>
<protein>
    <submittedName>
        <fullName evidence="2">Uncharacterized protein</fullName>
    </submittedName>
</protein>
<dbReference type="AlphaFoldDB" id="A0A4S3TG52"/>
<keyword evidence="3" id="KW-1185">Reference proteome</keyword>
<proteinExistence type="predicted"/>
<evidence type="ECO:0000313" key="3">
    <source>
        <dbReference type="Proteomes" id="UP000318864"/>
    </source>
</evidence>
<feature type="region of interest" description="Disordered" evidence="1">
    <location>
        <begin position="53"/>
        <end position="107"/>
    </location>
</feature>
<evidence type="ECO:0000256" key="1">
    <source>
        <dbReference type="SAM" id="MobiDB-lite"/>
    </source>
</evidence>
<dbReference type="Proteomes" id="UP000318864">
    <property type="component" value="Unassembled WGS sequence"/>
</dbReference>
<name>A0A4S3TG52_9EURY</name>
<evidence type="ECO:0000313" key="2">
    <source>
        <dbReference type="EMBL" id="THE62904.1"/>
    </source>
</evidence>
<dbReference type="EMBL" id="RBZW01000076">
    <property type="protein sequence ID" value="THE62904.1"/>
    <property type="molecule type" value="Genomic_DNA"/>
</dbReference>
<reference evidence="2 3" key="1">
    <citation type="submission" date="2018-10" db="EMBL/GenBank/DDBJ databases">
        <title>Natronolimnobius sp. XQ-INN 246 isolated from Inner Mongolia Autonomous Region of China.</title>
        <authorList>
            <person name="Xue Q."/>
        </authorList>
    </citation>
    <scope>NUCLEOTIDE SEQUENCE [LARGE SCALE GENOMIC DNA]</scope>
    <source>
        <strain evidence="2 3">XQ-INN 246</strain>
    </source>
</reference>
<gene>
    <name evidence="2" type="ORF">D8Y22_20845</name>
</gene>
<accession>A0A4S3TG52</accession>
<organism evidence="2 3">
    <name type="scientific">Salinadaptatus halalkaliphilus</name>
    <dbReference type="NCBI Taxonomy" id="2419781"/>
    <lineage>
        <taxon>Archaea</taxon>
        <taxon>Methanobacteriati</taxon>
        <taxon>Methanobacteriota</taxon>
        <taxon>Stenosarchaea group</taxon>
        <taxon>Halobacteria</taxon>
        <taxon>Halobacteriales</taxon>
        <taxon>Natrialbaceae</taxon>
        <taxon>Salinadaptatus</taxon>
    </lineage>
</organism>